<feature type="signal peptide" evidence="1">
    <location>
        <begin position="1"/>
        <end position="21"/>
    </location>
</feature>
<evidence type="ECO:0000256" key="1">
    <source>
        <dbReference type="SAM" id="SignalP"/>
    </source>
</evidence>
<keyword evidence="3" id="KW-1185">Reference proteome</keyword>
<accession>A0A1Y6CC93</accession>
<sequence>MIRTLALLCYKLTASSSTLFAFSKCDASDWKKHLCELPKAGVRCQTDLASRTMVRAICAYESCPAYIGGCAGFLKKDFWLPVSINSVSMRCQCAPKKE</sequence>
<gene>
    <name evidence="2" type="ORF">SAMN06296036_1185</name>
</gene>
<dbReference type="EMBL" id="FWZT01000018">
    <property type="protein sequence ID" value="SMF56232.1"/>
    <property type="molecule type" value="Genomic_DNA"/>
</dbReference>
<evidence type="ECO:0008006" key="4">
    <source>
        <dbReference type="Google" id="ProtNLM"/>
    </source>
</evidence>
<proteinExistence type="predicted"/>
<keyword evidence="1" id="KW-0732">Signal</keyword>
<evidence type="ECO:0000313" key="3">
    <source>
        <dbReference type="Proteomes" id="UP000192907"/>
    </source>
</evidence>
<reference evidence="3" key="1">
    <citation type="submission" date="2017-04" db="EMBL/GenBank/DDBJ databases">
        <authorList>
            <person name="Varghese N."/>
            <person name="Submissions S."/>
        </authorList>
    </citation>
    <scope>NUCLEOTIDE SEQUENCE [LARGE SCALE GENOMIC DNA]</scope>
    <source>
        <strain evidence="3">RKEM611</strain>
    </source>
</reference>
<name>A0A1Y6CC93_9BACT</name>
<evidence type="ECO:0000313" key="2">
    <source>
        <dbReference type="EMBL" id="SMF56232.1"/>
    </source>
</evidence>
<dbReference type="AlphaFoldDB" id="A0A1Y6CC93"/>
<feature type="chain" id="PRO_5011966609" description="Secreted protein" evidence="1">
    <location>
        <begin position="22"/>
        <end position="98"/>
    </location>
</feature>
<protein>
    <recommendedName>
        <fullName evidence="4">Secreted protein</fullName>
    </recommendedName>
</protein>
<organism evidence="2 3">
    <name type="scientific">Pseudobacteriovorax antillogorgiicola</name>
    <dbReference type="NCBI Taxonomy" id="1513793"/>
    <lineage>
        <taxon>Bacteria</taxon>
        <taxon>Pseudomonadati</taxon>
        <taxon>Bdellovibrionota</taxon>
        <taxon>Oligoflexia</taxon>
        <taxon>Oligoflexales</taxon>
        <taxon>Pseudobacteriovoracaceae</taxon>
        <taxon>Pseudobacteriovorax</taxon>
    </lineage>
</organism>
<dbReference type="Proteomes" id="UP000192907">
    <property type="component" value="Unassembled WGS sequence"/>
</dbReference>